<proteinExistence type="predicted"/>
<gene>
    <name evidence="1" type="ORF">SB48_HM08orf02116</name>
</gene>
<keyword evidence="2" id="KW-1185">Reference proteome</keyword>
<dbReference type="AlphaFoldDB" id="A0AAN0T5F9"/>
<accession>A0AAN0T5F9</accession>
<dbReference type="Proteomes" id="UP000032024">
    <property type="component" value="Chromosome"/>
</dbReference>
<name>A0AAN0T5F9_HEYCO</name>
<evidence type="ECO:0000313" key="1">
    <source>
        <dbReference type="EMBL" id="AJO22144.1"/>
    </source>
</evidence>
<organism evidence="1 2">
    <name type="scientific">Heyndrickxia coagulans</name>
    <name type="common">Weizmannia coagulans</name>
    <dbReference type="NCBI Taxonomy" id="1398"/>
    <lineage>
        <taxon>Bacteria</taxon>
        <taxon>Bacillati</taxon>
        <taxon>Bacillota</taxon>
        <taxon>Bacilli</taxon>
        <taxon>Bacillales</taxon>
        <taxon>Bacillaceae</taxon>
        <taxon>Heyndrickxia</taxon>
    </lineage>
</organism>
<dbReference type="EMBL" id="CP010525">
    <property type="protein sequence ID" value="AJO22144.1"/>
    <property type="molecule type" value="Genomic_DNA"/>
</dbReference>
<reference evidence="2" key="1">
    <citation type="submission" date="2015-01" db="EMBL/GenBank/DDBJ databases">
        <title>Comparative genome analysis of Bacillus coagulans HM-08, Clostridium butyricum HM-68, Bacillus subtilis HM-66 and Bacillus paralicheniformis BL-09.</title>
        <authorList>
            <person name="Zhang H."/>
        </authorList>
    </citation>
    <scope>NUCLEOTIDE SEQUENCE [LARGE SCALE GENOMIC DNA]</scope>
    <source>
        <strain evidence="2">HM-08</strain>
    </source>
</reference>
<sequence>MLQVSTFAWKSSGSCVASALPVPEAGCWVSSGPSLHQLGIRVSVQSKIIRNLAGAVNDFFALLPFVLCIFPGKKYVING</sequence>
<evidence type="ECO:0000313" key="2">
    <source>
        <dbReference type="Proteomes" id="UP000032024"/>
    </source>
</evidence>
<protein>
    <submittedName>
        <fullName evidence="1">Uncharacterized protein</fullName>
    </submittedName>
</protein>